<dbReference type="InterPro" id="IPR004089">
    <property type="entry name" value="MCPsignal_dom"/>
</dbReference>
<feature type="domain" description="HAMP" evidence="6">
    <location>
        <begin position="373"/>
        <end position="426"/>
    </location>
</feature>
<dbReference type="PANTHER" id="PTHR32089:SF112">
    <property type="entry name" value="LYSOZYME-LIKE PROTEIN-RELATED"/>
    <property type="match status" value="1"/>
</dbReference>
<dbReference type="GO" id="GO:0007165">
    <property type="term" value="P:signal transduction"/>
    <property type="evidence" value="ECO:0007669"/>
    <property type="project" value="UniProtKB-KW"/>
</dbReference>
<dbReference type="SUPFAM" id="SSF58104">
    <property type="entry name" value="Methyl-accepting chemotaxis protein (MCP) signaling domain"/>
    <property type="match status" value="1"/>
</dbReference>
<dbReference type="PANTHER" id="PTHR32089">
    <property type="entry name" value="METHYL-ACCEPTING CHEMOTAXIS PROTEIN MCPB"/>
    <property type="match status" value="1"/>
</dbReference>
<dbReference type="InterPro" id="IPR038188">
    <property type="entry name" value="TorS_sensor_sf"/>
</dbReference>
<reference evidence="7 8" key="1">
    <citation type="submission" date="2018-09" db="EMBL/GenBank/DDBJ databases">
        <authorList>
            <person name="Zhu H."/>
        </authorList>
    </citation>
    <scope>NUCLEOTIDE SEQUENCE [LARGE SCALE GENOMIC DNA]</scope>
    <source>
        <strain evidence="7 8">K2W22B-5</strain>
    </source>
</reference>
<keyword evidence="1 3" id="KW-0807">Transducer</keyword>
<dbReference type="PROSITE" id="PS50885">
    <property type="entry name" value="HAMP"/>
    <property type="match status" value="1"/>
</dbReference>
<accession>A0A418VS44</accession>
<feature type="region of interest" description="Disordered" evidence="4">
    <location>
        <begin position="475"/>
        <end position="495"/>
    </location>
</feature>
<dbReference type="SMART" id="SM00283">
    <property type="entry name" value="MA"/>
    <property type="match status" value="1"/>
</dbReference>
<feature type="domain" description="Methyl-accepting transducer" evidence="5">
    <location>
        <begin position="474"/>
        <end position="703"/>
    </location>
</feature>
<protein>
    <submittedName>
        <fullName evidence="7">HAMP domain-containing protein</fullName>
    </submittedName>
</protein>
<dbReference type="Pfam" id="PF00672">
    <property type="entry name" value="HAMP"/>
    <property type="match status" value="1"/>
</dbReference>
<keyword evidence="8" id="KW-1185">Reference proteome</keyword>
<dbReference type="GO" id="GO:0016020">
    <property type="term" value="C:membrane"/>
    <property type="evidence" value="ECO:0007669"/>
    <property type="project" value="InterPro"/>
</dbReference>
<dbReference type="SMART" id="SM00304">
    <property type="entry name" value="HAMP"/>
    <property type="match status" value="1"/>
</dbReference>
<dbReference type="CDD" id="cd06225">
    <property type="entry name" value="HAMP"/>
    <property type="match status" value="1"/>
</dbReference>
<evidence type="ECO:0000259" key="6">
    <source>
        <dbReference type="PROSITE" id="PS50885"/>
    </source>
</evidence>
<dbReference type="InterPro" id="IPR003660">
    <property type="entry name" value="HAMP_dom"/>
</dbReference>
<dbReference type="Gene3D" id="1.20.58.920">
    <property type="match status" value="1"/>
</dbReference>
<dbReference type="RefSeq" id="WP_119832752.1">
    <property type="nucleotide sequence ID" value="NZ_QYUL01000003.1"/>
</dbReference>
<comment type="caution">
    <text evidence="7">The sequence shown here is derived from an EMBL/GenBank/DDBJ whole genome shotgun (WGS) entry which is preliminary data.</text>
</comment>
<dbReference type="AlphaFoldDB" id="A0A418VS44"/>
<name>A0A418VS44_9PROT</name>
<evidence type="ECO:0000256" key="3">
    <source>
        <dbReference type="PROSITE-ProRule" id="PRU00284"/>
    </source>
</evidence>
<dbReference type="Pfam" id="PF00015">
    <property type="entry name" value="MCPsignal"/>
    <property type="match status" value="1"/>
</dbReference>
<evidence type="ECO:0000256" key="1">
    <source>
        <dbReference type="ARBA" id="ARBA00023224"/>
    </source>
</evidence>
<evidence type="ECO:0000313" key="8">
    <source>
        <dbReference type="Proteomes" id="UP000283458"/>
    </source>
</evidence>
<dbReference type="PROSITE" id="PS50111">
    <property type="entry name" value="CHEMOTAXIS_TRANSDUC_2"/>
    <property type="match status" value="1"/>
</dbReference>
<dbReference type="Proteomes" id="UP000283458">
    <property type="component" value="Unassembled WGS sequence"/>
</dbReference>
<evidence type="ECO:0000259" key="5">
    <source>
        <dbReference type="PROSITE" id="PS50111"/>
    </source>
</evidence>
<dbReference type="Gene3D" id="1.10.287.950">
    <property type="entry name" value="Methyl-accepting chemotaxis protein"/>
    <property type="match status" value="1"/>
</dbReference>
<proteinExistence type="inferred from homology"/>
<dbReference type="EMBL" id="QYUL01000003">
    <property type="protein sequence ID" value="RJF79293.1"/>
    <property type="molecule type" value="Genomic_DNA"/>
</dbReference>
<gene>
    <name evidence="7" type="ORF">D3877_21065</name>
</gene>
<sequence length="723" mass="75030">MDSTRRSPKGLSLKAKLFGAFTAMFVAAAAIGGGAGLFQLRIAGLFAQVHERDFPLAVGALKVADESGGLEDAARSLATAADDRARAAAVEQFQRRSAALQTKLDALAALERAEATSGAKANGTKDGKALGGLLGDTANAVAALEGEVRRRLDAAARRAARMQALGAAHAAFLDRYQPMVRNLSLSIQGVTMDLPTDANGLTMLVLTLVSKDLPVRQALSEIISDINLAVTLLGKADGAATAAQVAEQEKQFAAAAKRVEFSADFLANILSDETPRKLSQAILAFGRDGEGLFALRKAEIAAREAGTKAEESLFALVEALGKQAGALANANERSANEAADQVNDAISSGLTVTATLVGLAMLLGVVSGLLLVNRNIRLLDKLREAMESLAAGKIDMDVPGQRRGDEIGAMARSLEVFRANAHEVRRLTAEQEAAQRRAEAAKRAAQQDLANQLESSVNSVIGSLLNASARMRDDAQTLSANAEQTKRQTVSVAGASATASERVSSVASSAEEMSASIEEIGRHINESSQIAGTAVREADATNDAISGLSDAASRIDQVVELINSIAGQTNLLALNATIEAARAGEAGKGFAVVASEVKALANQTAKATEDIQAQVSQMQAVTGRAVGSIRSIVGTIDRMSQITATIASAVNQQHAATQDIARHAQDAADGTHSVSQTIGDVSQAATETGSIAHTALDTATSLHAQADQLQTEVATFIRNIRAA</sequence>
<comment type="similarity">
    <text evidence="2">Belongs to the methyl-accepting chemotaxis (MCP) protein family.</text>
</comment>
<evidence type="ECO:0000313" key="7">
    <source>
        <dbReference type="EMBL" id="RJF79293.1"/>
    </source>
</evidence>
<evidence type="ECO:0000256" key="4">
    <source>
        <dbReference type="SAM" id="MobiDB-lite"/>
    </source>
</evidence>
<dbReference type="Gene3D" id="6.10.340.10">
    <property type="match status" value="1"/>
</dbReference>
<dbReference type="OrthoDB" id="8476854at2"/>
<evidence type="ECO:0000256" key="2">
    <source>
        <dbReference type="ARBA" id="ARBA00029447"/>
    </source>
</evidence>
<organism evidence="7 8">
    <name type="scientific">Azospirillum cavernae</name>
    <dbReference type="NCBI Taxonomy" id="2320860"/>
    <lineage>
        <taxon>Bacteria</taxon>
        <taxon>Pseudomonadati</taxon>
        <taxon>Pseudomonadota</taxon>
        <taxon>Alphaproteobacteria</taxon>
        <taxon>Rhodospirillales</taxon>
        <taxon>Azospirillaceae</taxon>
        <taxon>Azospirillum</taxon>
    </lineage>
</organism>